<name>A0A645GAW5_9ZZZZ</name>
<evidence type="ECO:0008006" key="3">
    <source>
        <dbReference type="Google" id="ProtNLM"/>
    </source>
</evidence>
<keyword evidence="1" id="KW-0472">Membrane</keyword>
<accession>A0A645GAW5</accession>
<gene>
    <name evidence="2" type="ORF">SDC9_170654</name>
</gene>
<keyword evidence="1" id="KW-1133">Transmembrane helix</keyword>
<keyword evidence="1" id="KW-0812">Transmembrane</keyword>
<dbReference type="AlphaFoldDB" id="A0A645GAW5"/>
<sequence>MKNCFECLKSDKFAWFIGGAAAVILGKKFVKCDKTRKVAVSTMAKAMKLQSDAQEVFENMKEDAQDLCFDAKNEAGISETEEA</sequence>
<reference evidence="2" key="1">
    <citation type="submission" date="2019-08" db="EMBL/GenBank/DDBJ databases">
        <authorList>
            <person name="Kucharzyk K."/>
            <person name="Murdoch R.W."/>
            <person name="Higgins S."/>
            <person name="Loffler F."/>
        </authorList>
    </citation>
    <scope>NUCLEOTIDE SEQUENCE</scope>
</reference>
<comment type="caution">
    <text evidence="2">The sequence shown here is derived from an EMBL/GenBank/DDBJ whole genome shotgun (WGS) entry which is preliminary data.</text>
</comment>
<evidence type="ECO:0000313" key="2">
    <source>
        <dbReference type="EMBL" id="MPN23266.1"/>
    </source>
</evidence>
<dbReference type="EMBL" id="VSSQ01071724">
    <property type="protein sequence ID" value="MPN23266.1"/>
    <property type="molecule type" value="Genomic_DNA"/>
</dbReference>
<protein>
    <recommendedName>
        <fullName evidence="3">DUF1490 domain-containing protein</fullName>
    </recommendedName>
</protein>
<organism evidence="2">
    <name type="scientific">bioreactor metagenome</name>
    <dbReference type="NCBI Taxonomy" id="1076179"/>
    <lineage>
        <taxon>unclassified sequences</taxon>
        <taxon>metagenomes</taxon>
        <taxon>ecological metagenomes</taxon>
    </lineage>
</organism>
<proteinExistence type="predicted"/>
<feature type="transmembrane region" description="Helical" evidence="1">
    <location>
        <begin position="12"/>
        <end position="30"/>
    </location>
</feature>
<evidence type="ECO:0000256" key="1">
    <source>
        <dbReference type="SAM" id="Phobius"/>
    </source>
</evidence>